<evidence type="ECO:0000313" key="8">
    <source>
        <dbReference type="Proteomes" id="UP001501321"/>
    </source>
</evidence>
<keyword evidence="8" id="KW-1185">Reference proteome</keyword>
<dbReference type="Gene3D" id="3.40.30.10">
    <property type="entry name" value="Glutaredoxin"/>
    <property type="match status" value="1"/>
</dbReference>
<feature type="signal peptide" evidence="5">
    <location>
        <begin position="1"/>
        <end position="23"/>
    </location>
</feature>
<dbReference type="Proteomes" id="UP001501321">
    <property type="component" value="Unassembled WGS sequence"/>
</dbReference>
<dbReference type="Pfam" id="PF00578">
    <property type="entry name" value="AhpC-TSA"/>
    <property type="match status" value="1"/>
</dbReference>
<name>A0ABP8QCN4_9GAMM</name>
<feature type="domain" description="Thioredoxin" evidence="6">
    <location>
        <begin position="26"/>
        <end position="163"/>
    </location>
</feature>
<dbReference type="PROSITE" id="PS51257">
    <property type="entry name" value="PROKAR_LIPOPROTEIN"/>
    <property type="match status" value="1"/>
</dbReference>
<comment type="subcellular location">
    <subcellularLocation>
        <location evidence="1">Cell envelope</location>
    </subcellularLocation>
</comment>
<dbReference type="InterPro" id="IPR036249">
    <property type="entry name" value="Thioredoxin-like_sf"/>
</dbReference>
<evidence type="ECO:0000256" key="5">
    <source>
        <dbReference type="SAM" id="SignalP"/>
    </source>
</evidence>
<dbReference type="SUPFAM" id="SSF52833">
    <property type="entry name" value="Thioredoxin-like"/>
    <property type="match status" value="1"/>
</dbReference>
<dbReference type="EMBL" id="BAABFC010000014">
    <property type="protein sequence ID" value="GAA4500416.1"/>
    <property type="molecule type" value="Genomic_DNA"/>
</dbReference>
<reference evidence="8" key="1">
    <citation type="journal article" date="2019" name="Int. J. Syst. Evol. Microbiol.">
        <title>The Global Catalogue of Microorganisms (GCM) 10K type strain sequencing project: providing services to taxonomists for standard genome sequencing and annotation.</title>
        <authorList>
            <consortium name="The Broad Institute Genomics Platform"/>
            <consortium name="The Broad Institute Genome Sequencing Center for Infectious Disease"/>
            <person name="Wu L."/>
            <person name="Ma J."/>
        </authorList>
    </citation>
    <scope>NUCLEOTIDE SEQUENCE [LARGE SCALE GENOMIC DNA]</scope>
    <source>
        <strain evidence="8">JCM 32226</strain>
    </source>
</reference>
<keyword evidence="3" id="KW-1015">Disulfide bond</keyword>
<protein>
    <submittedName>
        <fullName evidence="7">TlpA disulfide reductase family protein</fullName>
    </submittedName>
</protein>
<comment type="caution">
    <text evidence="7">The sequence shown here is derived from an EMBL/GenBank/DDBJ whole genome shotgun (WGS) entry which is preliminary data.</text>
</comment>
<evidence type="ECO:0000256" key="4">
    <source>
        <dbReference type="ARBA" id="ARBA00023284"/>
    </source>
</evidence>
<dbReference type="InterPro" id="IPR050553">
    <property type="entry name" value="Thioredoxin_ResA/DsbE_sf"/>
</dbReference>
<dbReference type="PANTHER" id="PTHR42852:SF6">
    <property type="entry name" value="THIOL:DISULFIDE INTERCHANGE PROTEIN DSBE"/>
    <property type="match status" value="1"/>
</dbReference>
<keyword evidence="5" id="KW-0732">Signal</keyword>
<evidence type="ECO:0000256" key="3">
    <source>
        <dbReference type="ARBA" id="ARBA00023157"/>
    </source>
</evidence>
<dbReference type="RefSeq" id="WP_345013043.1">
    <property type="nucleotide sequence ID" value="NZ_BAABFC010000014.1"/>
</dbReference>
<dbReference type="InterPro" id="IPR000866">
    <property type="entry name" value="AhpC/TSA"/>
</dbReference>
<evidence type="ECO:0000313" key="7">
    <source>
        <dbReference type="EMBL" id="GAA4500416.1"/>
    </source>
</evidence>
<sequence length="169" mass="18682">MRPWWLKLAGLCLLLLLSACGEAPRLQEGETAPPLGALTLDDQPVDLAQWRGKYVYLVFWSDSCGGCLQELPGLDALYRQHGDRLVVVGVNTDADVARIRQLQAQLELHFPLVRDQLGISSERYELQGTPSAYLLDPEGRLLRRQVGAQGHHSLATLLQPYLSLPEGTG</sequence>
<evidence type="ECO:0000259" key="6">
    <source>
        <dbReference type="PROSITE" id="PS51352"/>
    </source>
</evidence>
<gene>
    <name evidence="7" type="ORF">GCM10023095_22140</name>
</gene>
<dbReference type="CDD" id="cd02966">
    <property type="entry name" value="TlpA_like_family"/>
    <property type="match status" value="1"/>
</dbReference>
<dbReference type="InterPro" id="IPR013766">
    <property type="entry name" value="Thioredoxin_domain"/>
</dbReference>
<keyword evidence="2" id="KW-0201">Cytochrome c-type biogenesis</keyword>
<proteinExistence type="predicted"/>
<dbReference type="PANTHER" id="PTHR42852">
    <property type="entry name" value="THIOL:DISULFIDE INTERCHANGE PROTEIN DSBE"/>
    <property type="match status" value="1"/>
</dbReference>
<evidence type="ECO:0000256" key="2">
    <source>
        <dbReference type="ARBA" id="ARBA00022748"/>
    </source>
</evidence>
<dbReference type="PROSITE" id="PS51352">
    <property type="entry name" value="THIOREDOXIN_2"/>
    <property type="match status" value="1"/>
</dbReference>
<feature type="chain" id="PRO_5046493195" evidence="5">
    <location>
        <begin position="24"/>
        <end position="169"/>
    </location>
</feature>
<accession>A0ABP8QCN4</accession>
<keyword evidence="4" id="KW-0676">Redox-active center</keyword>
<organism evidence="7 8">
    <name type="scientific">Pseudaeromonas paramecii</name>
    <dbReference type="NCBI Taxonomy" id="2138166"/>
    <lineage>
        <taxon>Bacteria</taxon>
        <taxon>Pseudomonadati</taxon>
        <taxon>Pseudomonadota</taxon>
        <taxon>Gammaproteobacteria</taxon>
        <taxon>Aeromonadales</taxon>
        <taxon>Aeromonadaceae</taxon>
        <taxon>Pseudaeromonas</taxon>
    </lineage>
</organism>
<evidence type="ECO:0000256" key="1">
    <source>
        <dbReference type="ARBA" id="ARBA00004196"/>
    </source>
</evidence>